<feature type="compositionally biased region" description="Basic and acidic residues" evidence="6">
    <location>
        <begin position="94"/>
        <end position="105"/>
    </location>
</feature>
<dbReference type="GO" id="GO:0005524">
    <property type="term" value="F:ATP binding"/>
    <property type="evidence" value="ECO:0007669"/>
    <property type="project" value="UniProtKB-KW"/>
</dbReference>
<dbReference type="Proteomes" id="UP000239415">
    <property type="component" value="Unassembled WGS sequence"/>
</dbReference>
<evidence type="ECO:0000256" key="6">
    <source>
        <dbReference type="SAM" id="MobiDB-lite"/>
    </source>
</evidence>
<evidence type="ECO:0000313" key="9">
    <source>
        <dbReference type="Proteomes" id="UP000239415"/>
    </source>
</evidence>
<evidence type="ECO:0000313" key="8">
    <source>
        <dbReference type="EMBL" id="PRX24521.1"/>
    </source>
</evidence>
<dbReference type="Gene3D" id="3.30.930.10">
    <property type="entry name" value="Bira Bifunctional Protein, Domain 2"/>
    <property type="match status" value="1"/>
</dbReference>
<dbReference type="PANTHER" id="PTHR12835">
    <property type="entry name" value="BIOTIN PROTEIN LIGASE"/>
    <property type="match status" value="1"/>
</dbReference>
<dbReference type="SUPFAM" id="SSF50037">
    <property type="entry name" value="C-terminal domain of transcriptional repressors"/>
    <property type="match status" value="1"/>
</dbReference>
<dbReference type="Pfam" id="PF02237">
    <property type="entry name" value="BPL_C"/>
    <property type="match status" value="1"/>
</dbReference>
<evidence type="ECO:0000256" key="4">
    <source>
        <dbReference type="ARBA" id="ARBA00023267"/>
    </source>
</evidence>
<feature type="region of interest" description="Disordered" evidence="6">
    <location>
        <begin position="87"/>
        <end position="112"/>
    </location>
</feature>
<dbReference type="NCBIfam" id="TIGR00121">
    <property type="entry name" value="birA_ligase"/>
    <property type="match status" value="1"/>
</dbReference>
<dbReference type="EC" id="6.3.4.15" evidence="5"/>
<sequence length="292" mass="30640">MGYTELDRPPLSARALTRALVVPGGLWSKFDVRDETGSTNADAAAAAAAGAPEGLVVVAESQLAGRGRRDRQWTSPPRAGLTVSVLLRPGSTGRTERSEGREGMPEPHGPGVPPSAYGWLPLLAGVALVEAVARIGEVESALKWPNDLLIDERKCAGILAEVAGDAVVIGIGVNVSTRADELPETTGVPATSLLVAGAASTDRSPLLRALLRSMARWYEGWREAGGDAEMCGLLAAYQRHCATIGRRVRVLLPGGAERTGEAVTVDSDGQLVIRTEEGVEFRVSAGDVLHVR</sequence>
<dbReference type="GO" id="GO:0004077">
    <property type="term" value="F:biotin--[biotin carboxyl-carrier protein] ligase activity"/>
    <property type="evidence" value="ECO:0007669"/>
    <property type="project" value="UniProtKB-EC"/>
</dbReference>
<evidence type="ECO:0000256" key="5">
    <source>
        <dbReference type="ARBA" id="ARBA00024227"/>
    </source>
</evidence>
<organism evidence="8 9">
    <name type="scientific">Actinoplanes italicus</name>
    <dbReference type="NCBI Taxonomy" id="113567"/>
    <lineage>
        <taxon>Bacteria</taxon>
        <taxon>Bacillati</taxon>
        <taxon>Actinomycetota</taxon>
        <taxon>Actinomycetes</taxon>
        <taxon>Micromonosporales</taxon>
        <taxon>Micromonosporaceae</taxon>
        <taxon>Actinoplanes</taxon>
    </lineage>
</organism>
<dbReference type="SUPFAM" id="SSF55681">
    <property type="entry name" value="Class II aaRS and biotin synthetases"/>
    <property type="match status" value="1"/>
</dbReference>
<evidence type="ECO:0000256" key="1">
    <source>
        <dbReference type="ARBA" id="ARBA00022598"/>
    </source>
</evidence>
<reference evidence="8 9" key="1">
    <citation type="submission" date="2018-03" db="EMBL/GenBank/DDBJ databases">
        <title>Genomic Encyclopedia of Archaeal and Bacterial Type Strains, Phase II (KMG-II): from individual species to whole genera.</title>
        <authorList>
            <person name="Goeker M."/>
        </authorList>
    </citation>
    <scope>NUCLEOTIDE SEQUENCE [LARGE SCALE GENOMIC DNA]</scope>
    <source>
        <strain evidence="8 9">DSM 43146</strain>
    </source>
</reference>
<evidence type="ECO:0000256" key="3">
    <source>
        <dbReference type="ARBA" id="ARBA00022840"/>
    </source>
</evidence>
<dbReference type="InterPro" id="IPR004143">
    <property type="entry name" value="BPL_LPL_catalytic"/>
</dbReference>
<evidence type="ECO:0000256" key="2">
    <source>
        <dbReference type="ARBA" id="ARBA00022741"/>
    </source>
</evidence>
<dbReference type="PROSITE" id="PS51733">
    <property type="entry name" value="BPL_LPL_CATALYTIC"/>
    <property type="match status" value="1"/>
</dbReference>
<evidence type="ECO:0000259" key="7">
    <source>
        <dbReference type="PROSITE" id="PS51733"/>
    </source>
</evidence>
<keyword evidence="4" id="KW-0092">Biotin</keyword>
<dbReference type="RefSeq" id="WP_106316018.1">
    <property type="nucleotide sequence ID" value="NZ_BOMO01000014.1"/>
</dbReference>
<dbReference type="CDD" id="cd16442">
    <property type="entry name" value="BPL"/>
    <property type="match status" value="1"/>
</dbReference>
<protein>
    <recommendedName>
        <fullName evidence="5">biotin--[biotin carboxyl-carrier protein] ligase</fullName>
        <ecNumber evidence="5">6.3.4.15</ecNumber>
    </recommendedName>
</protein>
<keyword evidence="2" id="KW-0547">Nucleotide-binding</keyword>
<comment type="caution">
    <text evidence="8">The sequence shown here is derived from an EMBL/GenBank/DDBJ whole genome shotgun (WGS) entry which is preliminary data.</text>
</comment>
<keyword evidence="9" id="KW-1185">Reference proteome</keyword>
<name>A0A2T0KLL3_9ACTN</name>
<dbReference type="AlphaFoldDB" id="A0A2T0KLL3"/>
<feature type="domain" description="BPL/LPL catalytic" evidence="7">
    <location>
        <begin position="20"/>
        <end position="222"/>
    </location>
</feature>
<dbReference type="Pfam" id="PF03099">
    <property type="entry name" value="BPL_LplA_LipB"/>
    <property type="match status" value="2"/>
</dbReference>
<dbReference type="EMBL" id="PVMZ01000002">
    <property type="protein sequence ID" value="PRX24521.1"/>
    <property type="molecule type" value="Genomic_DNA"/>
</dbReference>
<accession>A0A2T0KLL3</accession>
<dbReference type="PANTHER" id="PTHR12835:SF5">
    <property type="entry name" value="BIOTIN--PROTEIN LIGASE"/>
    <property type="match status" value="1"/>
</dbReference>
<keyword evidence="1 8" id="KW-0436">Ligase</keyword>
<dbReference type="InterPro" id="IPR004408">
    <property type="entry name" value="Biotin_CoA_COase_ligase"/>
</dbReference>
<proteinExistence type="predicted"/>
<dbReference type="GO" id="GO:0005737">
    <property type="term" value="C:cytoplasm"/>
    <property type="evidence" value="ECO:0007669"/>
    <property type="project" value="TreeGrafter"/>
</dbReference>
<dbReference type="InterPro" id="IPR008988">
    <property type="entry name" value="Transcriptional_repressor_C"/>
</dbReference>
<dbReference type="InterPro" id="IPR045864">
    <property type="entry name" value="aa-tRNA-synth_II/BPL/LPL"/>
</dbReference>
<dbReference type="Gene3D" id="2.30.30.100">
    <property type="match status" value="1"/>
</dbReference>
<dbReference type="InterPro" id="IPR003142">
    <property type="entry name" value="BPL_C"/>
</dbReference>
<gene>
    <name evidence="8" type="ORF">CLV67_102298</name>
</gene>
<keyword evidence="3" id="KW-0067">ATP-binding</keyword>
<dbReference type="OrthoDB" id="9807064at2"/>